<dbReference type="Proteomes" id="UP000215914">
    <property type="component" value="Chromosome 15"/>
</dbReference>
<keyword evidence="2" id="KW-1003">Cell membrane</keyword>
<evidence type="ECO:0000313" key="10">
    <source>
        <dbReference type="EMBL" id="OTF94320.1"/>
    </source>
</evidence>
<evidence type="ECO:0000313" key="11">
    <source>
        <dbReference type="Proteomes" id="UP000215914"/>
    </source>
</evidence>
<dbReference type="CDD" id="cd06464">
    <property type="entry name" value="ACD_sHsps-like"/>
    <property type="match status" value="1"/>
</dbReference>
<dbReference type="OMA" id="PRPAYEN"/>
<evidence type="ECO:0000256" key="2">
    <source>
        <dbReference type="ARBA" id="ARBA00022475"/>
    </source>
</evidence>
<keyword evidence="7" id="KW-0472">Membrane</keyword>
<dbReference type="Gramene" id="mRNA:HanXRQr2_Chr15g0679431">
    <property type="protein sequence ID" value="mRNA:HanXRQr2_Chr15g0679431"/>
    <property type="gene ID" value="HanXRQr2_Chr15g0679431"/>
</dbReference>
<dbReference type="GO" id="GO:0034605">
    <property type="term" value="P:cellular response to heat"/>
    <property type="evidence" value="ECO:0000318"/>
    <property type="project" value="GO_Central"/>
</dbReference>
<reference evidence="10" key="2">
    <citation type="submission" date="2017-02" db="EMBL/GenBank/DDBJ databases">
        <title>Sunflower complete genome.</title>
        <authorList>
            <person name="Langlade N."/>
            <person name="Munos S."/>
        </authorList>
    </citation>
    <scope>NUCLEOTIDE SEQUENCE [LARGE SCALE GENOMIC DNA]</scope>
    <source>
        <tissue evidence="10">Leaves</tissue>
    </source>
</reference>
<keyword evidence="11" id="KW-1185">Reference proteome</keyword>
<evidence type="ECO:0000313" key="9">
    <source>
        <dbReference type="EMBL" id="KAF5763369.1"/>
    </source>
</evidence>
<name>A0A251SAB4_HELAN</name>
<feature type="transmembrane region" description="Helical" evidence="7">
    <location>
        <begin position="226"/>
        <end position="244"/>
    </location>
</feature>
<sequence length="253" mass="28101">MESKGAPTPTRIYQDFEPSMEWVPEDDSDTLLIYLPGFAKEQLRVQLRARNLIISGERKLHQNTWSRFSVQFPVSGNCDLNKISAKFEGNILFVRQPKLITPAAKPEEAKPITPAAKLEEAKPATPPKPVDEPNVDQNTTTEVKPTPTSTIQSNIENKEVVKDKDHPKTGVEEKGEKSEGKAREEGVYENESKKKTSEWEAEKNVLETYKRTAGALARKLKTSANGVNTIAIVVVGLVIGIYVSNSIKSWTNA</sequence>
<evidence type="ECO:0000256" key="5">
    <source>
        <dbReference type="RuleBase" id="RU003616"/>
    </source>
</evidence>
<comment type="similarity">
    <text evidence="4 5">Belongs to the small heat shock protein (HSP20) family.</text>
</comment>
<reference evidence="9" key="3">
    <citation type="submission" date="2020-06" db="EMBL/GenBank/DDBJ databases">
        <title>Helianthus annuus Genome sequencing and assembly Release 2.</title>
        <authorList>
            <person name="Gouzy J."/>
            <person name="Langlade N."/>
            <person name="Munos S."/>
        </authorList>
    </citation>
    <scope>NUCLEOTIDE SEQUENCE</scope>
    <source>
        <tissue evidence="9">Leaves</tissue>
    </source>
</reference>
<reference evidence="9 11" key="1">
    <citation type="journal article" date="2017" name="Nature">
        <title>The sunflower genome provides insights into oil metabolism, flowering and Asterid evolution.</title>
        <authorList>
            <person name="Badouin H."/>
            <person name="Gouzy J."/>
            <person name="Grassa C.J."/>
            <person name="Murat F."/>
            <person name="Staton S.E."/>
            <person name="Cottret L."/>
            <person name="Lelandais-Briere C."/>
            <person name="Owens G.L."/>
            <person name="Carrere S."/>
            <person name="Mayjonade B."/>
            <person name="Legrand L."/>
            <person name="Gill N."/>
            <person name="Kane N.C."/>
            <person name="Bowers J.E."/>
            <person name="Hubner S."/>
            <person name="Bellec A."/>
            <person name="Berard A."/>
            <person name="Berges H."/>
            <person name="Blanchet N."/>
            <person name="Boniface M.C."/>
            <person name="Brunel D."/>
            <person name="Catrice O."/>
            <person name="Chaidir N."/>
            <person name="Claudel C."/>
            <person name="Donnadieu C."/>
            <person name="Faraut T."/>
            <person name="Fievet G."/>
            <person name="Helmstetter N."/>
            <person name="King M."/>
            <person name="Knapp S.J."/>
            <person name="Lai Z."/>
            <person name="Le Paslier M.C."/>
            <person name="Lippi Y."/>
            <person name="Lorenzon L."/>
            <person name="Mandel J.R."/>
            <person name="Marage G."/>
            <person name="Marchand G."/>
            <person name="Marquand E."/>
            <person name="Bret-Mestries E."/>
            <person name="Morien E."/>
            <person name="Nambeesan S."/>
            <person name="Nguyen T."/>
            <person name="Pegot-Espagnet P."/>
            <person name="Pouilly N."/>
            <person name="Raftis F."/>
            <person name="Sallet E."/>
            <person name="Schiex T."/>
            <person name="Thomas J."/>
            <person name="Vandecasteele C."/>
            <person name="Vares D."/>
            <person name="Vear F."/>
            <person name="Vautrin S."/>
            <person name="Crespi M."/>
            <person name="Mangin B."/>
            <person name="Burke J.M."/>
            <person name="Salse J."/>
            <person name="Munos S."/>
            <person name="Vincourt P."/>
            <person name="Rieseberg L.H."/>
            <person name="Langlade N.B."/>
        </authorList>
    </citation>
    <scope>NUCLEOTIDE SEQUENCE [LARGE SCALE GENOMIC DNA]</scope>
    <source>
        <strain evidence="11">cv. SF193</strain>
        <tissue evidence="9">Leaves</tissue>
    </source>
</reference>
<gene>
    <name evidence="10" type="ORF">HannXRQ_Chr15g0470771</name>
    <name evidence="9" type="ORF">HanXRQr2_Chr15g0679431</name>
</gene>
<dbReference type="OrthoDB" id="1431247at2759"/>
<accession>A0A251SAB4</accession>
<comment type="subcellular location">
    <subcellularLocation>
        <location evidence="1">Cell membrane</location>
        <topology evidence="1">Single-pass membrane protein</topology>
    </subcellularLocation>
</comment>
<dbReference type="InterPro" id="IPR008978">
    <property type="entry name" value="HSP20-like_chaperone"/>
</dbReference>
<keyword evidence="7" id="KW-0812">Transmembrane</keyword>
<proteinExistence type="inferred from homology"/>
<dbReference type="InParanoid" id="A0A251SAB4"/>
<dbReference type="GO" id="GO:0005886">
    <property type="term" value="C:plasma membrane"/>
    <property type="evidence" value="ECO:0007669"/>
    <property type="project" value="UniProtKB-SubCell"/>
</dbReference>
<evidence type="ECO:0000259" key="8">
    <source>
        <dbReference type="PROSITE" id="PS01031"/>
    </source>
</evidence>
<protein>
    <submittedName>
        <fullName evidence="9">Alpha crystallin/Hsp20 domain, HSP20-like chaperone</fullName>
    </submittedName>
    <submittedName>
        <fullName evidence="10">Putative HSP20-like chaperone</fullName>
    </submittedName>
</protein>
<feature type="region of interest" description="Disordered" evidence="6">
    <location>
        <begin position="104"/>
        <end position="198"/>
    </location>
</feature>
<dbReference type="EMBL" id="MNCJ02000330">
    <property type="protein sequence ID" value="KAF5763369.1"/>
    <property type="molecule type" value="Genomic_DNA"/>
</dbReference>
<dbReference type="InterPro" id="IPR002068">
    <property type="entry name" value="A-crystallin/Hsp20_dom"/>
</dbReference>
<dbReference type="PANTHER" id="PTHR43670">
    <property type="entry name" value="HEAT SHOCK PROTEIN 26"/>
    <property type="match status" value="1"/>
</dbReference>
<dbReference type="FunCoup" id="A0A251SAB4">
    <property type="interactions" value="82"/>
</dbReference>
<dbReference type="Gene3D" id="2.60.40.790">
    <property type="match status" value="1"/>
</dbReference>
<evidence type="ECO:0000256" key="4">
    <source>
        <dbReference type="PROSITE-ProRule" id="PRU00285"/>
    </source>
</evidence>
<organism evidence="10 11">
    <name type="scientific">Helianthus annuus</name>
    <name type="common">Common sunflower</name>
    <dbReference type="NCBI Taxonomy" id="4232"/>
    <lineage>
        <taxon>Eukaryota</taxon>
        <taxon>Viridiplantae</taxon>
        <taxon>Streptophyta</taxon>
        <taxon>Embryophyta</taxon>
        <taxon>Tracheophyta</taxon>
        <taxon>Spermatophyta</taxon>
        <taxon>Magnoliopsida</taxon>
        <taxon>eudicotyledons</taxon>
        <taxon>Gunneridae</taxon>
        <taxon>Pentapetalae</taxon>
        <taxon>asterids</taxon>
        <taxon>campanulids</taxon>
        <taxon>Asterales</taxon>
        <taxon>Asteraceae</taxon>
        <taxon>Asteroideae</taxon>
        <taxon>Heliantheae alliance</taxon>
        <taxon>Heliantheae</taxon>
        <taxon>Helianthus</taxon>
    </lineage>
</organism>
<dbReference type="PROSITE" id="PS01031">
    <property type="entry name" value="SHSP"/>
    <property type="match status" value="1"/>
</dbReference>
<keyword evidence="7" id="KW-1133">Transmembrane helix</keyword>
<evidence type="ECO:0000256" key="1">
    <source>
        <dbReference type="ARBA" id="ARBA00004162"/>
    </source>
</evidence>
<dbReference type="Pfam" id="PF00011">
    <property type="entry name" value="HSP20"/>
    <property type="match status" value="1"/>
</dbReference>
<feature type="domain" description="SHSP" evidence="8">
    <location>
        <begin position="11"/>
        <end position="115"/>
    </location>
</feature>
<dbReference type="AlphaFoldDB" id="A0A251SAB4"/>
<evidence type="ECO:0000256" key="3">
    <source>
        <dbReference type="ARBA" id="ARBA00022821"/>
    </source>
</evidence>
<dbReference type="EMBL" id="CM007904">
    <property type="protein sequence ID" value="OTF94320.1"/>
    <property type="molecule type" value="Genomic_DNA"/>
</dbReference>
<feature type="compositionally biased region" description="Basic and acidic residues" evidence="6">
    <location>
        <begin position="156"/>
        <end position="198"/>
    </location>
</feature>
<evidence type="ECO:0000256" key="7">
    <source>
        <dbReference type="SAM" id="Phobius"/>
    </source>
</evidence>
<feature type="compositionally biased region" description="Low complexity" evidence="6">
    <location>
        <begin position="139"/>
        <end position="150"/>
    </location>
</feature>
<dbReference type="PANTHER" id="PTHR43670:SF73">
    <property type="entry name" value="INACTIVE PROTEIN RESTRICTED TEV MOVEMENT 2-LIKE"/>
    <property type="match status" value="1"/>
</dbReference>
<dbReference type="GO" id="GO:0006952">
    <property type="term" value="P:defense response"/>
    <property type="evidence" value="ECO:0007669"/>
    <property type="project" value="UniProtKB-KW"/>
</dbReference>
<dbReference type="SUPFAM" id="SSF49764">
    <property type="entry name" value="HSP20-like chaperones"/>
    <property type="match status" value="1"/>
</dbReference>
<evidence type="ECO:0000256" key="6">
    <source>
        <dbReference type="SAM" id="MobiDB-lite"/>
    </source>
</evidence>
<keyword evidence="3" id="KW-0611">Plant defense</keyword>